<dbReference type="PIRSF" id="PIRSF000332">
    <property type="entry name" value="FMO"/>
    <property type="match status" value="1"/>
</dbReference>
<evidence type="ECO:0000256" key="6">
    <source>
        <dbReference type="ARBA" id="ARBA00023002"/>
    </source>
</evidence>
<evidence type="ECO:0000256" key="3">
    <source>
        <dbReference type="ARBA" id="ARBA00022630"/>
    </source>
</evidence>
<gene>
    <name evidence="7" type="ORF">AWC23_21650</name>
</gene>
<dbReference type="InterPro" id="IPR000960">
    <property type="entry name" value="Flavin_mOase"/>
</dbReference>
<reference evidence="7 8" key="1">
    <citation type="submission" date="2016-01" db="EMBL/GenBank/DDBJ databases">
        <title>The new phylogeny of the genus Mycobacterium.</title>
        <authorList>
            <person name="Tarcisio F."/>
            <person name="Conor M."/>
            <person name="Antonella G."/>
            <person name="Elisabetta G."/>
            <person name="Giulia F.S."/>
            <person name="Sara T."/>
            <person name="Anna F."/>
            <person name="Clotilde B."/>
            <person name="Roberto B."/>
            <person name="Veronica D.S."/>
            <person name="Fabio R."/>
            <person name="Monica P."/>
            <person name="Olivier J."/>
            <person name="Enrico T."/>
            <person name="Nicola S."/>
        </authorList>
    </citation>
    <scope>NUCLEOTIDE SEQUENCE [LARGE SCALE GENOMIC DNA]</scope>
    <source>
        <strain evidence="7 8">DSM 44616</strain>
    </source>
</reference>
<keyword evidence="5" id="KW-0521">NADP</keyword>
<comment type="caution">
    <text evidence="7">The sequence shown here is derived from an EMBL/GenBank/DDBJ whole genome shotgun (WGS) entry which is preliminary data.</text>
</comment>
<dbReference type="GO" id="GO:0050660">
    <property type="term" value="F:flavin adenine dinucleotide binding"/>
    <property type="evidence" value="ECO:0007669"/>
    <property type="project" value="InterPro"/>
</dbReference>
<sequence length="454" mass="50762">MSDQLPQVCIIGAGSSGLPAVKALLDAGIPFDCFEKSSCVGGLWVYDNPNGLSGAYRGLNSNAPKGLMQYSEYPLPRRYPGYPSHWDFAEYFHDYAEHFGLLPHITFNTTVEHVEQLADDSMEVTLSDGSRRRYDCVLVANGHHWSPRWPEPAFPGTFGGTQMHSHSYRTAAIADGKRVVVVGMGNSAMDIASEVSLLAERTYLSARTGVPIVPKYFFGRPAPVWVFRLFSFGLGQRLLDAASRLMEGRPEDFGLPKPICRVGQTHPSGSDQLFTALRRGRVQAKPNLAELRGDSVRFVDETIEKVDLIIYCTGYKIEFPFFDPNYISAPNNEIGLFKQVFDPDHPRVFFVGLCQPLGSIQPLAELQSRWIAEYLTGRYALPDPKKMRQEIAADRQWRAKRFVKSPRNTIEIDHFQYTRAVRAEIRAGRRRASGRLPVTAVAGTEAIRVRDSAG</sequence>
<dbReference type="AlphaFoldDB" id="A0AAJ3NLV6"/>
<evidence type="ECO:0000256" key="1">
    <source>
        <dbReference type="ARBA" id="ARBA00009183"/>
    </source>
</evidence>
<dbReference type="PRINTS" id="PR00370">
    <property type="entry name" value="FMOXYGENASE"/>
</dbReference>
<protein>
    <recommendedName>
        <fullName evidence="9">Monooxygenase</fullName>
    </recommendedName>
</protein>
<dbReference type="InterPro" id="IPR036188">
    <property type="entry name" value="FAD/NAD-bd_sf"/>
</dbReference>
<comment type="similarity">
    <text evidence="1">Belongs to the FMO family.</text>
</comment>
<evidence type="ECO:0000313" key="8">
    <source>
        <dbReference type="Proteomes" id="UP000193387"/>
    </source>
</evidence>
<evidence type="ECO:0000256" key="5">
    <source>
        <dbReference type="ARBA" id="ARBA00022857"/>
    </source>
</evidence>
<dbReference type="SUPFAM" id="SSF51905">
    <property type="entry name" value="FAD/NAD(P)-binding domain"/>
    <property type="match status" value="3"/>
</dbReference>
<dbReference type="InterPro" id="IPR050346">
    <property type="entry name" value="FMO-like"/>
</dbReference>
<evidence type="ECO:0008006" key="9">
    <source>
        <dbReference type="Google" id="ProtNLM"/>
    </source>
</evidence>
<organism evidence="7 8">
    <name type="scientific">Mycobacterium saskatchewanense</name>
    <dbReference type="NCBI Taxonomy" id="220927"/>
    <lineage>
        <taxon>Bacteria</taxon>
        <taxon>Bacillati</taxon>
        <taxon>Actinomycetota</taxon>
        <taxon>Actinomycetes</taxon>
        <taxon>Mycobacteriales</taxon>
        <taxon>Mycobacteriaceae</taxon>
        <taxon>Mycobacterium</taxon>
        <taxon>Mycobacterium simiae complex</taxon>
    </lineage>
</organism>
<dbReference type="GO" id="GO:0004499">
    <property type="term" value="F:N,N-dimethylaniline monooxygenase activity"/>
    <property type="evidence" value="ECO:0007669"/>
    <property type="project" value="InterPro"/>
</dbReference>
<keyword evidence="3" id="KW-0285">Flavoprotein</keyword>
<dbReference type="RefSeq" id="WP_158090755.1">
    <property type="nucleotide sequence ID" value="NZ_AP022573.1"/>
</dbReference>
<dbReference type="InterPro" id="IPR020946">
    <property type="entry name" value="Flavin_mOase-like"/>
</dbReference>
<comment type="similarity">
    <text evidence="2">Belongs to the FAD-binding monooxygenase family.</text>
</comment>
<keyword evidence="6" id="KW-0560">Oxidoreductase</keyword>
<accession>A0AAJ3NLV6</accession>
<dbReference type="GO" id="GO:0050661">
    <property type="term" value="F:NADP binding"/>
    <property type="evidence" value="ECO:0007669"/>
    <property type="project" value="InterPro"/>
</dbReference>
<keyword evidence="4" id="KW-0274">FAD</keyword>
<dbReference type="PANTHER" id="PTHR23023">
    <property type="entry name" value="DIMETHYLANILINE MONOOXYGENASE"/>
    <property type="match status" value="1"/>
</dbReference>
<evidence type="ECO:0000313" key="7">
    <source>
        <dbReference type="EMBL" id="ORW68045.1"/>
    </source>
</evidence>
<dbReference type="Proteomes" id="UP000193387">
    <property type="component" value="Unassembled WGS sequence"/>
</dbReference>
<proteinExistence type="inferred from homology"/>
<dbReference type="EMBL" id="LQPR01000055">
    <property type="protein sequence ID" value="ORW68045.1"/>
    <property type="molecule type" value="Genomic_DNA"/>
</dbReference>
<evidence type="ECO:0000256" key="2">
    <source>
        <dbReference type="ARBA" id="ARBA00010139"/>
    </source>
</evidence>
<keyword evidence="8" id="KW-1185">Reference proteome</keyword>
<dbReference type="Pfam" id="PF00743">
    <property type="entry name" value="FMO-like"/>
    <property type="match status" value="1"/>
</dbReference>
<name>A0AAJ3NLV6_9MYCO</name>
<evidence type="ECO:0000256" key="4">
    <source>
        <dbReference type="ARBA" id="ARBA00022827"/>
    </source>
</evidence>
<dbReference type="Gene3D" id="3.50.50.60">
    <property type="entry name" value="FAD/NAD(P)-binding domain"/>
    <property type="match status" value="1"/>
</dbReference>